<dbReference type="AlphaFoldDB" id="A0A1W1BMC6"/>
<dbReference type="InterPro" id="IPR013988">
    <property type="entry name" value="YjdM_C"/>
</dbReference>
<protein>
    <submittedName>
        <fullName evidence="2">Alkylphosphonate utilization operon protein PhnA</fullName>
    </submittedName>
</protein>
<evidence type="ECO:0000259" key="1">
    <source>
        <dbReference type="SMART" id="SM00782"/>
    </source>
</evidence>
<dbReference type="Pfam" id="PF03831">
    <property type="entry name" value="YjdM"/>
    <property type="match status" value="1"/>
</dbReference>
<proteinExistence type="predicted"/>
<dbReference type="EMBL" id="FPHN01000037">
    <property type="protein sequence ID" value="SFV54635.1"/>
    <property type="molecule type" value="Genomic_DNA"/>
</dbReference>
<reference evidence="2" key="1">
    <citation type="submission" date="2016-10" db="EMBL/GenBank/DDBJ databases">
        <authorList>
            <person name="de Groot N.N."/>
        </authorList>
    </citation>
    <scope>NUCLEOTIDE SEQUENCE</scope>
</reference>
<organism evidence="2">
    <name type="scientific">hydrothermal vent metagenome</name>
    <dbReference type="NCBI Taxonomy" id="652676"/>
    <lineage>
        <taxon>unclassified sequences</taxon>
        <taxon>metagenomes</taxon>
        <taxon>ecological metagenomes</taxon>
    </lineage>
</organism>
<name>A0A1W1BMC6_9ZZZZ</name>
<dbReference type="SMART" id="SM00782">
    <property type="entry name" value="PhnA_Zn_Ribbon"/>
    <property type="match status" value="1"/>
</dbReference>
<sequence>MSIDKALLSRADNKCELCGSEEGLTEYQVEPKDEAIVLCQTCLDTIDTPEDNKSHWFCLNDSMWSEIPAVQVMAYRVYSRLGNQEQLDMMYMEDEVKAWAEEGLKAENAEPVRDANGTILVAGDSVSIIKDLVVKGAGFTAKQGTTVKNIKMVEGDPTHIQGKVNGSTIFIISAFVKKL</sequence>
<gene>
    <name evidence="2" type="ORF">MNB_SV-14-1583</name>
</gene>
<accession>A0A1W1BMC6</accession>
<dbReference type="InterPro" id="IPR013991">
    <property type="entry name" value="PhnaA_N_proteobac"/>
</dbReference>
<feature type="domain" description="PhnA protein N-terminal proteobacterial" evidence="1">
    <location>
        <begin position="6"/>
        <end position="47"/>
    </location>
</feature>
<dbReference type="SUPFAM" id="SSF82057">
    <property type="entry name" value="Prokaryotic SH3-related domain"/>
    <property type="match status" value="1"/>
</dbReference>
<evidence type="ECO:0000313" key="2">
    <source>
        <dbReference type="EMBL" id="SFV54635.1"/>
    </source>
</evidence>
<dbReference type="Gene3D" id="2.30.30.40">
    <property type="entry name" value="SH3 Domains"/>
    <property type="match status" value="1"/>
</dbReference>